<evidence type="ECO:0000313" key="1">
    <source>
        <dbReference type="EMBL" id="WWT32465.1"/>
    </source>
</evidence>
<sequence length="183" mass="20465">MMRQKGIQVRDRLSYGLAIAAAGLVGLAAFPVFSQDVQEGGPVETDFAPYALGRASEEITSKLEKPWRTDTVTITVNGLVENYGQMEYKVTMEEGDMLLYSWTASDDIYYEMHGHPLYEDGTYGDAMLYRDEMGNQSHGFVRAPLQGIHGWYFVNDSFDTPIEIELTLAGTYELEPGIIGQSR</sequence>
<dbReference type="EMBL" id="CP146275">
    <property type="protein sequence ID" value="WWT32465.1"/>
    <property type="molecule type" value="Genomic_DNA"/>
</dbReference>
<proteinExistence type="predicted"/>
<name>A0ABZ2HZR6_9HYPH</name>
<accession>A0ABZ2HZR6</accession>
<evidence type="ECO:0000313" key="2">
    <source>
        <dbReference type="Proteomes" id="UP001369958"/>
    </source>
</evidence>
<dbReference type="RefSeq" id="WP_338607890.1">
    <property type="nucleotide sequence ID" value="NZ_CP146275.1"/>
</dbReference>
<protein>
    <submittedName>
        <fullName evidence="1">Uncharacterized protein</fullName>
    </submittedName>
</protein>
<dbReference type="Proteomes" id="UP001369958">
    <property type="component" value="Chromosome"/>
</dbReference>
<organism evidence="1 2">
    <name type="scientific">Pelagibacterium nitratireducens</name>
    <dbReference type="NCBI Taxonomy" id="1046114"/>
    <lineage>
        <taxon>Bacteria</taxon>
        <taxon>Pseudomonadati</taxon>
        <taxon>Pseudomonadota</taxon>
        <taxon>Alphaproteobacteria</taxon>
        <taxon>Hyphomicrobiales</taxon>
        <taxon>Devosiaceae</taxon>
        <taxon>Pelagibacterium</taxon>
    </lineage>
</organism>
<gene>
    <name evidence="1" type="ORF">V6617_15855</name>
</gene>
<reference evidence="1 2" key="1">
    <citation type="submission" date="2024-02" db="EMBL/GenBank/DDBJ databases">
        <title>Complete genome sequence of Pelagibacterium nitratireducens ZH15.</title>
        <authorList>
            <person name="Zhao L.H."/>
        </authorList>
    </citation>
    <scope>NUCLEOTIDE SEQUENCE [LARGE SCALE GENOMIC DNA]</scope>
    <source>
        <strain evidence="1 2">ZH15</strain>
    </source>
</reference>
<keyword evidence="2" id="KW-1185">Reference proteome</keyword>